<comment type="similarity">
    <text evidence="3">Belongs to the SmpB family.</text>
</comment>
<dbReference type="NCBIfam" id="NF003843">
    <property type="entry name" value="PRK05422.1"/>
    <property type="match status" value="1"/>
</dbReference>
<keyword evidence="1 3" id="KW-0963">Cytoplasm</keyword>
<evidence type="ECO:0000256" key="2">
    <source>
        <dbReference type="ARBA" id="ARBA00022884"/>
    </source>
</evidence>
<dbReference type="GO" id="GO:0070930">
    <property type="term" value="P:trans-translation-dependent protein tagging"/>
    <property type="evidence" value="ECO:0007669"/>
    <property type="project" value="TreeGrafter"/>
</dbReference>
<dbReference type="RefSeq" id="WP_148951935.1">
    <property type="nucleotide sequence ID" value="NZ_CP043312.1"/>
</dbReference>
<dbReference type="GO" id="GO:0070929">
    <property type="term" value="P:trans-translation"/>
    <property type="evidence" value="ECO:0007669"/>
    <property type="project" value="UniProtKB-UniRule"/>
</dbReference>
<dbReference type="Gene3D" id="2.40.280.10">
    <property type="match status" value="1"/>
</dbReference>
<evidence type="ECO:0000313" key="5">
    <source>
        <dbReference type="Proteomes" id="UP000323844"/>
    </source>
</evidence>
<evidence type="ECO:0000256" key="3">
    <source>
        <dbReference type="HAMAP-Rule" id="MF_00023"/>
    </source>
</evidence>
<dbReference type="Pfam" id="PF01668">
    <property type="entry name" value="SmpB"/>
    <property type="match status" value="1"/>
</dbReference>
<dbReference type="InterPro" id="IPR020081">
    <property type="entry name" value="SsrA-bd_prot_CS"/>
</dbReference>
<reference evidence="4 5" key="1">
    <citation type="submission" date="2019-08" db="EMBL/GenBank/DDBJ databases">
        <title>Highly reduced genomes of protist endosymbionts show evolutionary convergence.</title>
        <authorList>
            <person name="George E."/>
            <person name="Husnik F."/>
            <person name="Tashyreva D."/>
            <person name="Prokopchuk G."/>
            <person name="Horak A."/>
            <person name="Kwong W.K."/>
            <person name="Lukes J."/>
            <person name="Keeling P.J."/>
        </authorList>
    </citation>
    <scope>NUCLEOTIDE SEQUENCE [LARGE SCALE GENOMIC DNA]</scope>
    <source>
        <strain evidence="4">1621</strain>
    </source>
</reference>
<sequence length="149" mass="17226">MRKVAAINKSAKYHYHIEEKYESGIILEGAEVKSIRSGKVNIEKSYVFFNKGEPCLTGAYIGSYSHSSAFAPDPYRVRKLLLNKREIRKLFGKVKTKGYSVIPCVIYFNDRNKVKVEIALVRGKKSHDKREAIKQREWSRDKARILKCN</sequence>
<dbReference type="OrthoDB" id="9805462at2"/>
<name>A0A5C0UL44_9RICK</name>
<organism evidence="4 5">
    <name type="scientific">Candidatus Sneabacter namystus</name>
    <dbReference type="NCBI Taxonomy" id="2601646"/>
    <lineage>
        <taxon>Bacteria</taxon>
        <taxon>Pseudomonadati</taxon>
        <taxon>Pseudomonadota</taxon>
        <taxon>Alphaproteobacteria</taxon>
        <taxon>Rickettsiales</taxon>
        <taxon>Rickettsiaceae</taxon>
        <taxon>Rickettsieae</taxon>
        <taxon>Candidatus Sneabacter</taxon>
    </lineage>
</organism>
<dbReference type="PANTHER" id="PTHR30308">
    <property type="entry name" value="TMRNA-BINDING COMPONENT OF TRANS-TRANSLATION TAGGING COMPLEX"/>
    <property type="match status" value="1"/>
</dbReference>
<dbReference type="KEGG" id="snay:FZC37_01310"/>
<dbReference type="EMBL" id="CP043312">
    <property type="protein sequence ID" value="QEK39574.1"/>
    <property type="molecule type" value="Genomic_DNA"/>
</dbReference>
<dbReference type="Proteomes" id="UP000323844">
    <property type="component" value="Chromosome"/>
</dbReference>
<dbReference type="InterPro" id="IPR023620">
    <property type="entry name" value="SmpB"/>
</dbReference>
<dbReference type="NCBIfam" id="TIGR00086">
    <property type="entry name" value="smpB"/>
    <property type="match status" value="1"/>
</dbReference>
<dbReference type="HAMAP" id="MF_00023">
    <property type="entry name" value="SmpB"/>
    <property type="match status" value="1"/>
</dbReference>
<dbReference type="PROSITE" id="PS01317">
    <property type="entry name" value="SSRP"/>
    <property type="match status" value="1"/>
</dbReference>
<accession>A0A5C0UL44</accession>
<gene>
    <name evidence="3 4" type="primary">smpB</name>
    <name evidence="4" type="ORF">FZC37_01310</name>
</gene>
<dbReference type="SUPFAM" id="SSF74982">
    <property type="entry name" value="Small protein B (SmpB)"/>
    <property type="match status" value="1"/>
</dbReference>
<keyword evidence="2 3" id="KW-0694">RNA-binding</keyword>
<evidence type="ECO:0000313" key="4">
    <source>
        <dbReference type="EMBL" id="QEK39574.1"/>
    </source>
</evidence>
<protein>
    <recommendedName>
        <fullName evidence="3">SsrA-binding protein</fullName>
    </recommendedName>
    <alternativeName>
        <fullName evidence="3">Small protein B</fullName>
    </alternativeName>
</protein>
<comment type="subcellular location">
    <subcellularLocation>
        <location evidence="3">Cytoplasm</location>
    </subcellularLocation>
    <text evidence="3">The tmRNA-SmpB complex associates with stalled 70S ribosomes.</text>
</comment>
<keyword evidence="5" id="KW-1185">Reference proteome</keyword>
<dbReference type="PANTHER" id="PTHR30308:SF2">
    <property type="entry name" value="SSRA-BINDING PROTEIN"/>
    <property type="match status" value="1"/>
</dbReference>
<evidence type="ECO:0000256" key="1">
    <source>
        <dbReference type="ARBA" id="ARBA00022490"/>
    </source>
</evidence>
<proteinExistence type="inferred from homology"/>
<dbReference type="GO" id="GO:0003723">
    <property type="term" value="F:RNA binding"/>
    <property type="evidence" value="ECO:0007669"/>
    <property type="project" value="UniProtKB-UniRule"/>
</dbReference>
<dbReference type="GO" id="GO:0005829">
    <property type="term" value="C:cytosol"/>
    <property type="evidence" value="ECO:0007669"/>
    <property type="project" value="TreeGrafter"/>
</dbReference>
<dbReference type="InterPro" id="IPR000037">
    <property type="entry name" value="SsrA-bd_prot"/>
</dbReference>
<comment type="function">
    <text evidence="3">Required for rescue of stalled ribosomes mediated by trans-translation. Binds to transfer-messenger RNA (tmRNA), required for stable association of tmRNA with ribosomes. tmRNA and SmpB together mimic tRNA shape, replacing the anticodon stem-loop with SmpB. tmRNA is encoded by the ssrA gene; the 2 termini fold to resemble tRNA(Ala) and it encodes a 'tag peptide', a short internal open reading frame. During trans-translation Ala-aminoacylated tmRNA acts like a tRNA, entering the A-site of stalled ribosomes, displacing the stalled mRNA. The ribosome then switches to translate the ORF on the tmRNA; the nascent peptide is terminated with the 'tag peptide' encoded by the tmRNA and targeted for degradation. The ribosome is freed to recommence translation, which seems to be the essential function of trans-translation.</text>
</comment>
<dbReference type="AlphaFoldDB" id="A0A5C0UL44"/>